<evidence type="ECO:0000256" key="1">
    <source>
        <dbReference type="SAM" id="Phobius"/>
    </source>
</evidence>
<sequence length="264" mass="28749">MNIFLRELKSNRKALIIWSVCMFLGVLSGMSKYTTYSSGGAASQALTQLPHSMRALFGMGSFNVSTMSGFFAFLFSYIVLAAAIHAALLGSGIIAKEERDKTTEFLIVKPISRTTVITSKFIAALVNIVVVNIVTLLSSFFLVAAYNKGKDISGEIAVFFLTMFIVQLIFLSLGAFLSAFMKNPKASGSIATSILLGSYVIAKITDLADHLNVLNILSPFKYFSYTDIVNGDGLNTVIVILALLLVAVFSASTYFFYQKRDLNV</sequence>
<dbReference type="Pfam" id="PF12679">
    <property type="entry name" value="ABC2_membrane_2"/>
    <property type="match status" value="1"/>
</dbReference>
<keyword evidence="3" id="KW-1185">Reference proteome</keyword>
<dbReference type="OrthoDB" id="9800309at2"/>
<dbReference type="GO" id="GO:0005886">
    <property type="term" value="C:plasma membrane"/>
    <property type="evidence" value="ECO:0007669"/>
    <property type="project" value="UniProtKB-SubCell"/>
</dbReference>
<keyword evidence="1" id="KW-1133">Transmembrane helix</keyword>
<evidence type="ECO:0000313" key="3">
    <source>
        <dbReference type="Proteomes" id="UP000298347"/>
    </source>
</evidence>
<keyword evidence="1" id="KW-0472">Membrane</keyword>
<organism evidence="2 3">
    <name type="scientific">Sporolactobacillus shoreae</name>
    <dbReference type="NCBI Taxonomy" id="1465501"/>
    <lineage>
        <taxon>Bacteria</taxon>
        <taxon>Bacillati</taxon>
        <taxon>Bacillota</taxon>
        <taxon>Bacilli</taxon>
        <taxon>Bacillales</taxon>
        <taxon>Sporolactobacillaceae</taxon>
        <taxon>Sporolactobacillus</taxon>
    </lineage>
</organism>
<keyword evidence="1" id="KW-0812">Transmembrane</keyword>
<dbReference type="GO" id="GO:0140359">
    <property type="term" value="F:ABC-type transporter activity"/>
    <property type="evidence" value="ECO:0007669"/>
    <property type="project" value="InterPro"/>
</dbReference>
<gene>
    <name evidence="2" type="ORF">E4665_03510</name>
</gene>
<feature type="transmembrane region" description="Helical" evidence="1">
    <location>
        <begin position="156"/>
        <end position="181"/>
    </location>
</feature>
<feature type="transmembrane region" description="Helical" evidence="1">
    <location>
        <begin position="121"/>
        <end position="144"/>
    </location>
</feature>
<name>A0A4Z0GS05_9BACL</name>
<dbReference type="AlphaFoldDB" id="A0A4Z0GS05"/>
<protein>
    <submittedName>
        <fullName evidence="2">ABC transporter</fullName>
    </submittedName>
</protein>
<dbReference type="EMBL" id="SRJD01000003">
    <property type="protein sequence ID" value="TGA99408.1"/>
    <property type="molecule type" value="Genomic_DNA"/>
</dbReference>
<reference evidence="2 3" key="1">
    <citation type="journal article" date="2015" name="Int. J. Syst. Evol. Microbiol.">
        <title>Sporolactobacillus shoreae sp. nov. and Sporolactobacillus spathodeae sp. nov., two spore-forming lactic acid bacteria isolated from tree barks in Thailand.</title>
        <authorList>
            <person name="Thamacharoensuk T."/>
            <person name="Kitahara M."/>
            <person name="Ohkuma M."/>
            <person name="Thongchul N."/>
            <person name="Tanasupawat S."/>
        </authorList>
    </citation>
    <scope>NUCLEOTIDE SEQUENCE [LARGE SCALE GENOMIC DNA]</scope>
    <source>
        <strain evidence="2 3">BK92</strain>
    </source>
</reference>
<feature type="transmembrane region" description="Helical" evidence="1">
    <location>
        <begin position="69"/>
        <end position="95"/>
    </location>
</feature>
<feature type="transmembrane region" description="Helical" evidence="1">
    <location>
        <begin position="237"/>
        <end position="257"/>
    </location>
</feature>
<proteinExistence type="predicted"/>
<feature type="transmembrane region" description="Helical" evidence="1">
    <location>
        <begin position="193"/>
        <end position="217"/>
    </location>
</feature>
<dbReference type="RefSeq" id="WP_135347432.1">
    <property type="nucleotide sequence ID" value="NZ_SRJD01000003.1"/>
</dbReference>
<accession>A0A4Z0GS05</accession>
<comment type="caution">
    <text evidence="2">The sequence shown here is derived from an EMBL/GenBank/DDBJ whole genome shotgun (WGS) entry which is preliminary data.</text>
</comment>
<dbReference type="Proteomes" id="UP000298347">
    <property type="component" value="Unassembled WGS sequence"/>
</dbReference>
<evidence type="ECO:0000313" key="2">
    <source>
        <dbReference type="EMBL" id="TGA99408.1"/>
    </source>
</evidence>
<dbReference type="PANTHER" id="PTHR37305:SF1">
    <property type="entry name" value="MEMBRANE PROTEIN"/>
    <property type="match status" value="1"/>
</dbReference>
<dbReference type="PANTHER" id="PTHR37305">
    <property type="entry name" value="INTEGRAL MEMBRANE PROTEIN-RELATED"/>
    <property type="match status" value="1"/>
</dbReference>